<keyword evidence="5 13" id="KW-0812">Transmembrane</keyword>
<evidence type="ECO:0000256" key="7">
    <source>
        <dbReference type="ARBA" id="ARBA00022982"/>
    </source>
</evidence>
<feature type="transmembrane region" description="Helical" evidence="13">
    <location>
        <begin position="126"/>
        <end position="146"/>
    </location>
</feature>
<dbReference type="PANTHER" id="PTHR10106:SF41">
    <property type="entry name" value="TRANSMEMBRANE ASCORBATE FERRIREDUCTASE 4-RELATED"/>
    <property type="match status" value="1"/>
</dbReference>
<dbReference type="GO" id="GO:0046872">
    <property type="term" value="F:metal ion binding"/>
    <property type="evidence" value="ECO:0007669"/>
    <property type="project" value="UniProtKB-KW"/>
</dbReference>
<feature type="transmembrane region" description="Helical" evidence="13">
    <location>
        <begin position="158"/>
        <end position="177"/>
    </location>
</feature>
<feature type="transmembrane region" description="Helical" evidence="13">
    <location>
        <begin position="208"/>
        <end position="229"/>
    </location>
</feature>
<dbReference type="Gene3D" id="1.20.120.1770">
    <property type="match status" value="1"/>
</dbReference>
<evidence type="ECO:0000256" key="1">
    <source>
        <dbReference type="ARBA" id="ARBA00001970"/>
    </source>
</evidence>
<reference evidence="15" key="1">
    <citation type="submission" date="2020-02" db="EMBL/GenBank/DDBJ databases">
        <authorList>
            <person name="Scholz U."/>
            <person name="Mascher M."/>
            <person name="Fiebig A."/>
        </authorList>
    </citation>
    <scope>NUCLEOTIDE SEQUENCE</scope>
</reference>
<keyword evidence="7" id="KW-0249">Electron transport</keyword>
<evidence type="ECO:0000259" key="14">
    <source>
        <dbReference type="PROSITE" id="PS50939"/>
    </source>
</evidence>
<name>A0A7I8KWM5_SPIIN</name>
<evidence type="ECO:0000256" key="13">
    <source>
        <dbReference type="SAM" id="Phobius"/>
    </source>
</evidence>
<keyword evidence="10 13" id="KW-0472">Membrane</keyword>
<dbReference type="Pfam" id="PF03188">
    <property type="entry name" value="Cytochrom_B561"/>
    <property type="match status" value="1"/>
</dbReference>
<comment type="cofactor">
    <cofactor evidence="1">
        <name>heme b</name>
        <dbReference type="ChEBI" id="CHEBI:60344"/>
    </cofactor>
</comment>
<feature type="domain" description="Cytochrome b561" evidence="14">
    <location>
        <begin position="8"/>
        <end position="229"/>
    </location>
</feature>
<dbReference type="PROSITE" id="PS50939">
    <property type="entry name" value="CYTOCHROME_B561"/>
    <property type="match status" value="1"/>
</dbReference>
<evidence type="ECO:0000313" key="15">
    <source>
        <dbReference type="EMBL" id="CAA7402217.1"/>
    </source>
</evidence>
<feature type="transmembrane region" description="Helical" evidence="13">
    <location>
        <begin position="88"/>
        <end position="106"/>
    </location>
</feature>
<feature type="transmembrane region" description="Helical" evidence="13">
    <location>
        <begin position="54"/>
        <end position="76"/>
    </location>
</feature>
<gene>
    <name evidence="15" type="ORF">SI8410_09012895</name>
</gene>
<dbReference type="SMART" id="SM00665">
    <property type="entry name" value="B561"/>
    <property type="match status" value="1"/>
</dbReference>
<dbReference type="OrthoDB" id="907479at2759"/>
<dbReference type="PANTHER" id="PTHR10106">
    <property type="entry name" value="CYTOCHROME B561-RELATED"/>
    <property type="match status" value="1"/>
</dbReference>
<dbReference type="GO" id="GO:0016020">
    <property type="term" value="C:membrane"/>
    <property type="evidence" value="ECO:0007669"/>
    <property type="project" value="UniProtKB-SubCell"/>
</dbReference>
<evidence type="ECO:0000256" key="8">
    <source>
        <dbReference type="ARBA" id="ARBA00022989"/>
    </source>
</evidence>
<comment type="function">
    <text evidence="11">Two-heme-containing cytochrome. Catalyzes ascorbate-dependent trans-membrane electron transfer by utilizing a concerted H(+)/e(-) transfer mechanism.</text>
</comment>
<evidence type="ECO:0000256" key="3">
    <source>
        <dbReference type="ARBA" id="ARBA00022448"/>
    </source>
</evidence>
<protein>
    <recommendedName>
        <fullName evidence="14">Cytochrome b561 domain-containing protein</fullName>
    </recommendedName>
</protein>
<dbReference type="Proteomes" id="UP000663760">
    <property type="component" value="Chromosome 9"/>
</dbReference>
<keyword evidence="3" id="KW-0813">Transport</keyword>
<accession>A0A7I8KWM5</accession>
<keyword evidence="9" id="KW-0408">Iron</keyword>
<evidence type="ECO:0000256" key="10">
    <source>
        <dbReference type="ARBA" id="ARBA00023136"/>
    </source>
</evidence>
<dbReference type="FunFam" id="1.20.120.1770:FF:000001">
    <property type="entry name" value="Cytochrome b reductase 1"/>
    <property type="match status" value="1"/>
</dbReference>
<feature type="region of interest" description="Disordered" evidence="12">
    <location>
        <begin position="256"/>
        <end position="279"/>
    </location>
</feature>
<evidence type="ECO:0000256" key="4">
    <source>
        <dbReference type="ARBA" id="ARBA00022617"/>
    </source>
</evidence>
<evidence type="ECO:0000256" key="9">
    <source>
        <dbReference type="ARBA" id="ARBA00023004"/>
    </source>
</evidence>
<evidence type="ECO:0000313" key="16">
    <source>
        <dbReference type="Proteomes" id="UP000663760"/>
    </source>
</evidence>
<dbReference type="EMBL" id="LR746272">
    <property type="protein sequence ID" value="CAA7402217.1"/>
    <property type="molecule type" value="Genomic_DNA"/>
</dbReference>
<keyword evidence="16" id="KW-1185">Reference proteome</keyword>
<dbReference type="GO" id="GO:0016491">
    <property type="term" value="F:oxidoreductase activity"/>
    <property type="evidence" value="ECO:0007669"/>
    <property type="project" value="InterPro"/>
</dbReference>
<evidence type="ECO:0000256" key="12">
    <source>
        <dbReference type="SAM" id="MobiDB-lite"/>
    </source>
</evidence>
<evidence type="ECO:0000256" key="5">
    <source>
        <dbReference type="ARBA" id="ARBA00022692"/>
    </source>
</evidence>
<organism evidence="15 16">
    <name type="scientific">Spirodela intermedia</name>
    <name type="common">Intermediate duckweed</name>
    <dbReference type="NCBI Taxonomy" id="51605"/>
    <lineage>
        <taxon>Eukaryota</taxon>
        <taxon>Viridiplantae</taxon>
        <taxon>Streptophyta</taxon>
        <taxon>Embryophyta</taxon>
        <taxon>Tracheophyta</taxon>
        <taxon>Spermatophyta</taxon>
        <taxon>Magnoliopsida</taxon>
        <taxon>Liliopsida</taxon>
        <taxon>Araceae</taxon>
        <taxon>Lemnoideae</taxon>
        <taxon>Spirodela</taxon>
    </lineage>
</organism>
<sequence length="279" mass="29499">MGALLVGLARVTAAMVAALVIFWALSFQTSFLPAAAAASDVPSSTLQLDFVYSVLHPLLMVIGFILLTGEAILAHRTLGRWSRGTRKSAHLALQGAAFSFGIFGIWAKFRASDGLLSNFLSLHSWMGLLCLSLFAAQWVVGFWSFWHRGEGRRTRGSVLPWHVFVGLYTYGLAVATAETGLLEKLTFLQAARGQGEAAAAAPRSAEAVVVNALGVGLALLCGVVVLAAVSPKSGRVGKKTSAIAADRSNGDCAAATMSNGDDVANGHHHHRPYLSKQQN</sequence>
<evidence type="ECO:0000256" key="6">
    <source>
        <dbReference type="ARBA" id="ARBA00022723"/>
    </source>
</evidence>
<dbReference type="AlphaFoldDB" id="A0A7I8KWM5"/>
<dbReference type="InterPro" id="IPR006593">
    <property type="entry name" value="Cyt_b561/ferric_Rdtase_TM"/>
</dbReference>
<proteinExistence type="predicted"/>
<comment type="subcellular location">
    <subcellularLocation>
        <location evidence="2">Membrane</location>
        <topology evidence="2">Multi-pass membrane protein</topology>
    </subcellularLocation>
</comment>
<keyword evidence="4" id="KW-0349">Heme</keyword>
<evidence type="ECO:0000256" key="2">
    <source>
        <dbReference type="ARBA" id="ARBA00004141"/>
    </source>
</evidence>
<keyword evidence="6" id="KW-0479">Metal-binding</keyword>
<evidence type="ECO:0000256" key="11">
    <source>
        <dbReference type="ARBA" id="ARBA00053762"/>
    </source>
</evidence>
<keyword evidence="8 13" id="KW-1133">Transmembrane helix</keyword>
<dbReference type="InterPro" id="IPR043205">
    <property type="entry name" value="CYB561/CYBRD1-like"/>
</dbReference>